<dbReference type="GO" id="GO:0036431">
    <property type="term" value="F:dCMP kinase activity"/>
    <property type="evidence" value="ECO:0007669"/>
    <property type="project" value="InterPro"/>
</dbReference>
<feature type="domain" description="Cytidylate kinase" evidence="10">
    <location>
        <begin position="6"/>
        <end position="214"/>
    </location>
</feature>
<evidence type="ECO:0000256" key="9">
    <source>
        <dbReference type="SAM" id="MobiDB-lite"/>
    </source>
</evidence>
<dbReference type="GO" id="GO:0005829">
    <property type="term" value="C:cytosol"/>
    <property type="evidence" value="ECO:0007669"/>
    <property type="project" value="TreeGrafter"/>
</dbReference>
<reference evidence="11 12" key="1">
    <citation type="submission" date="2016-11" db="EMBL/GenBank/DDBJ databases">
        <title>Description of two novel members of the family Erysipelotrichaceae: Ileibacterium lipovorans gen. nov., sp. nov. and Dubosiella newyorkensis, gen. nov., sp. nov.</title>
        <authorList>
            <person name="Cox L.M."/>
            <person name="Sohn J."/>
            <person name="Tyrrell K.L."/>
            <person name="Citron D.M."/>
            <person name="Lawson P.A."/>
            <person name="Patel N.B."/>
            <person name="Iizumi T."/>
            <person name="Perez-Perez G.I."/>
            <person name="Goldstein E.J."/>
            <person name="Blaser M.J."/>
        </authorList>
    </citation>
    <scope>NUCLEOTIDE SEQUENCE [LARGE SCALE GENOMIC DNA]</scope>
    <source>
        <strain evidence="11 12">NYU-BL-A4</strain>
    </source>
</reference>
<feature type="region of interest" description="Disordered" evidence="9">
    <location>
        <begin position="1"/>
        <end position="20"/>
    </location>
</feature>
<dbReference type="GO" id="GO:0036430">
    <property type="term" value="F:CMP kinase activity"/>
    <property type="evidence" value="ECO:0007669"/>
    <property type="project" value="RHEA"/>
</dbReference>
<name>A0A1U7NNH5_9FIRM</name>
<dbReference type="RefSeq" id="WP_076341107.1">
    <property type="nucleotide sequence ID" value="NZ_CAONWX010000040.1"/>
</dbReference>
<dbReference type="EMBL" id="MPKA01000058">
    <property type="protein sequence ID" value="OLU46851.1"/>
    <property type="molecule type" value="Genomic_DNA"/>
</dbReference>
<evidence type="ECO:0000256" key="8">
    <source>
        <dbReference type="HAMAP-Rule" id="MF_00238"/>
    </source>
</evidence>
<dbReference type="NCBIfam" id="TIGR00017">
    <property type="entry name" value="cmk"/>
    <property type="match status" value="1"/>
</dbReference>
<organism evidence="11 12">
    <name type="scientific">Dubosiella newyorkensis</name>
    <dbReference type="NCBI Taxonomy" id="1862672"/>
    <lineage>
        <taxon>Bacteria</taxon>
        <taxon>Bacillati</taxon>
        <taxon>Bacillota</taxon>
        <taxon>Erysipelotrichia</taxon>
        <taxon>Erysipelotrichales</taxon>
        <taxon>Erysipelotrichaceae</taxon>
        <taxon>Dubosiella</taxon>
    </lineage>
</organism>
<dbReference type="InterPro" id="IPR027417">
    <property type="entry name" value="P-loop_NTPase"/>
</dbReference>
<evidence type="ECO:0000256" key="2">
    <source>
        <dbReference type="ARBA" id="ARBA00022679"/>
    </source>
</evidence>
<dbReference type="GO" id="GO:0015949">
    <property type="term" value="P:nucleobase-containing small molecule interconversion"/>
    <property type="evidence" value="ECO:0007669"/>
    <property type="project" value="TreeGrafter"/>
</dbReference>
<dbReference type="Pfam" id="PF02224">
    <property type="entry name" value="Cytidylate_kin"/>
    <property type="match status" value="1"/>
</dbReference>
<dbReference type="EC" id="2.7.4.25" evidence="8"/>
<dbReference type="AlphaFoldDB" id="A0A1U7NNH5"/>
<comment type="similarity">
    <text evidence="1 8">Belongs to the cytidylate kinase family. Type 1 subfamily.</text>
</comment>
<evidence type="ECO:0000313" key="12">
    <source>
        <dbReference type="Proteomes" id="UP000186705"/>
    </source>
</evidence>
<keyword evidence="4 8" id="KW-0418">Kinase</keyword>
<dbReference type="Proteomes" id="UP000186705">
    <property type="component" value="Unassembled WGS sequence"/>
</dbReference>
<evidence type="ECO:0000256" key="3">
    <source>
        <dbReference type="ARBA" id="ARBA00022741"/>
    </source>
</evidence>
<proteinExistence type="inferred from homology"/>
<comment type="subcellular location">
    <subcellularLocation>
        <location evidence="8">Cytoplasm</location>
    </subcellularLocation>
</comment>
<dbReference type="PANTHER" id="PTHR21299:SF2">
    <property type="entry name" value="CYTIDYLATE KINASE"/>
    <property type="match status" value="1"/>
</dbReference>
<evidence type="ECO:0000256" key="4">
    <source>
        <dbReference type="ARBA" id="ARBA00022777"/>
    </source>
</evidence>
<evidence type="ECO:0000256" key="5">
    <source>
        <dbReference type="ARBA" id="ARBA00022840"/>
    </source>
</evidence>
<dbReference type="GO" id="GO:0006220">
    <property type="term" value="P:pyrimidine nucleotide metabolic process"/>
    <property type="evidence" value="ECO:0007669"/>
    <property type="project" value="UniProtKB-UniRule"/>
</dbReference>
<comment type="catalytic activity">
    <reaction evidence="7 8">
        <text>CMP + ATP = CDP + ADP</text>
        <dbReference type="Rhea" id="RHEA:11600"/>
        <dbReference type="ChEBI" id="CHEBI:30616"/>
        <dbReference type="ChEBI" id="CHEBI:58069"/>
        <dbReference type="ChEBI" id="CHEBI:60377"/>
        <dbReference type="ChEBI" id="CHEBI:456216"/>
        <dbReference type="EC" id="2.7.4.25"/>
    </reaction>
</comment>
<gene>
    <name evidence="8" type="primary">cmk</name>
    <name evidence="11" type="ORF">BO225_04575</name>
</gene>
<evidence type="ECO:0000256" key="1">
    <source>
        <dbReference type="ARBA" id="ARBA00009427"/>
    </source>
</evidence>
<keyword evidence="8" id="KW-0963">Cytoplasm</keyword>
<dbReference type="STRING" id="1862672.BO225_04575"/>
<feature type="binding site" evidence="8">
    <location>
        <begin position="10"/>
        <end position="18"/>
    </location>
    <ligand>
        <name>ATP</name>
        <dbReference type="ChEBI" id="CHEBI:30616"/>
    </ligand>
</feature>
<sequence length="218" mass="24574">MHKINVAIDGPSGVGKSSVSDRLAQDNQMIHLDTGAMYRCVALALKENGVSLRDHEAVEHVLNTLKIRFEGSKVFLNGQDVSEKIRTNAISNFTSKVSSLPEVRKKMVALQQEITKDKNYIVDGRDIGTTVLPNAEVKIFLTASPKARAQRRYDEYMMKGIECDYETIYQDIVARDYQDSHREISPLCASEDAYQLDTSDMTINEVVEVIQEIMDKKL</sequence>
<evidence type="ECO:0000256" key="6">
    <source>
        <dbReference type="ARBA" id="ARBA00047615"/>
    </source>
</evidence>
<comment type="catalytic activity">
    <reaction evidence="6 8">
        <text>dCMP + ATP = dCDP + ADP</text>
        <dbReference type="Rhea" id="RHEA:25094"/>
        <dbReference type="ChEBI" id="CHEBI:30616"/>
        <dbReference type="ChEBI" id="CHEBI:57566"/>
        <dbReference type="ChEBI" id="CHEBI:58593"/>
        <dbReference type="ChEBI" id="CHEBI:456216"/>
        <dbReference type="EC" id="2.7.4.25"/>
    </reaction>
</comment>
<accession>A0A1U7NNH5</accession>
<dbReference type="InterPro" id="IPR011994">
    <property type="entry name" value="Cytidylate_kinase_dom"/>
</dbReference>
<dbReference type="Gene3D" id="3.40.50.300">
    <property type="entry name" value="P-loop containing nucleotide triphosphate hydrolases"/>
    <property type="match status" value="1"/>
</dbReference>
<evidence type="ECO:0000259" key="10">
    <source>
        <dbReference type="Pfam" id="PF02224"/>
    </source>
</evidence>
<dbReference type="PANTHER" id="PTHR21299">
    <property type="entry name" value="CYTIDYLATE KINASE/PANTOATE-BETA-ALANINE LIGASE"/>
    <property type="match status" value="1"/>
</dbReference>
<dbReference type="CDD" id="cd02020">
    <property type="entry name" value="CMPK"/>
    <property type="match status" value="1"/>
</dbReference>
<dbReference type="OrthoDB" id="9807434at2"/>
<dbReference type="SUPFAM" id="SSF52540">
    <property type="entry name" value="P-loop containing nucleoside triphosphate hydrolases"/>
    <property type="match status" value="1"/>
</dbReference>
<dbReference type="GO" id="GO:0005524">
    <property type="term" value="F:ATP binding"/>
    <property type="evidence" value="ECO:0007669"/>
    <property type="project" value="UniProtKB-UniRule"/>
</dbReference>
<evidence type="ECO:0000313" key="11">
    <source>
        <dbReference type="EMBL" id="OLU46851.1"/>
    </source>
</evidence>
<keyword evidence="2 8" id="KW-0808">Transferase</keyword>
<keyword evidence="12" id="KW-1185">Reference proteome</keyword>
<dbReference type="HAMAP" id="MF_00238">
    <property type="entry name" value="Cytidyl_kinase_type1"/>
    <property type="match status" value="1"/>
</dbReference>
<keyword evidence="3 8" id="KW-0547">Nucleotide-binding</keyword>
<protein>
    <recommendedName>
        <fullName evidence="8">Cytidylate kinase</fullName>
        <shortName evidence="8">CK</shortName>
        <ecNumber evidence="8">2.7.4.25</ecNumber>
    </recommendedName>
    <alternativeName>
        <fullName evidence="8">Cytidine monophosphate kinase</fullName>
        <shortName evidence="8">CMP kinase</shortName>
    </alternativeName>
</protein>
<dbReference type="GeneID" id="78275224"/>
<evidence type="ECO:0000256" key="7">
    <source>
        <dbReference type="ARBA" id="ARBA00048478"/>
    </source>
</evidence>
<comment type="caution">
    <text evidence="11">The sequence shown here is derived from an EMBL/GenBank/DDBJ whole genome shotgun (WGS) entry which is preliminary data.</text>
</comment>
<dbReference type="InterPro" id="IPR003136">
    <property type="entry name" value="Cytidylate_kin"/>
</dbReference>
<keyword evidence="5 8" id="KW-0067">ATP-binding</keyword>